<keyword evidence="2" id="KW-1185">Reference proteome</keyword>
<name>A0A8I2YLZ8_9AGAM</name>
<accession>A0A8I2YLZ8</accession>
<dbReference type="OrthoDB" id="755951at2759"/>
<dbReference type="AlphaFoldDB" id="A0A8I2YLZ8"/>
<protein>
    <submittedName>
        <fullName evidence="1">Uncharacterized protein</fullName>
    </submittedName>
</protein>
<proteinExistence type="predicted"/>
<evidence type="ECO:0000313" key="1">
    <source>
        <dbReference type="EMBL" id="KAG6373603.1"/>
    </source>
</evidence>
<reference evidence="1" key="1">
    <citation type="submission" date="2021-03" db="EMBL/GenBank/DDBJ databases">
        <title>Evolutionary innovations through gain and loss of genes in the ectomycorrhizal Boletales.</title>
        <authorList>
            <person name="Wu G."/>
            <person name="Miyauchi S."/>
            <person name="Morin E."/>
            <person name="Yang Z.-L."/>
            <person name="Xu J."/>
            <person name="Martin F.M."/>
        </authorList>
    </citation>
    <scope>NUCLEOTIDE SEQUENCE</scope>
    <source>
        <strain evidence="1">BR01</strain>
    </source>
</reference>
<evidence type="ECO:0000313" key="2">
    <source>
        <dbReference type="Proteomes" id="UP000683000"/>
    </source>
</evidence>
<dbReference type="Proteomes" id="UP000683000">
    <property type="component" value="Unassembled WGS sequence"/>
</dbReference>
<sequence length="58" mass="6622">MSLREGMALRTHEFAKCQEGGYRPLILSEFTRSYSYSGFHSCIAINPMHVVQPTQSTR</sequence>
<dbReference type="EMBL" id="JAGFBS010000021">
    <property type="protein sequence ID" value="KAG6373603.1"/>
    <property type="molecule type" value="Genomic_DNA"/>
</dbReference>
<comment type="caution">
    <text evidence="1">The sequence shown here is derived from an EMBL/GenBank/DDBJ whole genome shotgun (WGS) entry which is preliminary data.</text>
</comment>
<gene>
    <name evidence="1" type="ORF">JVT61DRAFT_6254</name>
</gene>
<organism evidence="1 2">
    <name type="scientific">Boletus reticuloceps</name>
    <dbReference type="NCBI Taxonomy" id="495285"/>
    <lineage>
        <taxon>Eukaryota</taxon>
        <taxon>Fungi</taxon>
        <taxon>Dikarya</taxon>
        <taxon>Basidiomycota</taxon>
        <taxon>Agaricomycotina</taxon>
        <taxon>Agaricomycetes</taxon>
        <taxon>Agaricomycetidae</taxon>
        <taxon>Boletales</taxon>
        <taxon>Boletineae</taxon>
        <taxon>Boletaceae</taxon>
        <taxon>Boletoideae</taxon>
        <taxon>Boletus</taxon>
    </lineage>
</organism>
<dbReference type="Gene3D" id="3.40.50.2000">
    <property type="entry name" value="Glycogen Phosphorylase B"/>
    <property type="match status" value="1"/>
</dbReference>